<sequence>MSARARAALRSGRARRLHPHRRRHRASPRIPSTSASETIGLDPGLRLSVDETMLVEGTDRLYVVGDAPYSSRALGTVRRTAADGWGCCPAPWDSHRLASTRPLHISEWPRPTSSGRGRRVFLPTAV</sequence>
<dbReference type="InParanoid" id="A0A4R5DKR4"/>
<proteinExistence type="predicted"/>
<evidence type="ECO:0000313" key="3">
    <source>
        <dbReference type="Proteomes" id="UP000294739"/>
    </source>
</evidence>
<evidence type="ECO:0000256" key="1">
    <source>
        <dbReference type="SAM" id="MobiDB-lite"/>
    </source>
</evidence>
<feature type="compositionally biased region" description="Basic residues" evidence="1">
    <location>
        <begin position="12"/>
        <end position="27"/>
    </location>
</feature>
<keyword evidence="3" id="KW-1185">Reference proteome</keyword>
<feature type="region of interest" description="Disordered" evidence="1">
    <location>
        <begin position="1"/>
        <end position="41"/>
    </location>
</feature>
<accession>A0A4R5DKR4</accession>
<name>A0A4R5DKR4_9ACTN</name>
<dbReference type="EMBL" id="SMKZ01000010">
    <property type="protein sequence ID" value="TDE11425.1"/>
    <property type="molecule type" value="Genomic_DNA"/>
</dbReference>
<dbReference type="Proteomes" id="UP000294739">
    <property type="component" value="Unassembled WGS sequence"/>
</dbReference>
<comment type="caution">
    <text evidence="2">The sequence shown here is derived from an EMBL/GenBank/DDBJ whole genome shotgun (WGS) entry which is preliminary data.</text>
</comment>
<reference evidence="2 3" key="1">
    <citation type="submission" date="2019-03" db="EMBL/GenBank/DDBJ databases">
        <title>Draft genome sequences of novel Actinobacteria.</title>
        <authorList>
            <person name="Sahin N."/>
            <person name="Ay H."/>
            <person name="Saygin H."/>
        </authorList>
    </citation>
    <scope>NUCLEOTIDE SEQUENCE [LARGE SCALE GENOMIC DNA]</scope>
    <source>
        <strain evidence="2 3">5K138</strain>
    </source>
</reference>
<dbReference type="AlphaFoldDB" id="A0A4R5DKR4"/>
<evidence type="ECO:0000313" key="2">
    <source>
        <dbReference type="EMBL" id="TDE11425.1"/>
    </source>
</evidence>
<gene>
    <name evidence="2" type="ORF">E1269_09140</name>
</gene>
<feature type="compositionally biased region" description="Low complexity" evidence="1">
    <location>
        <begin position="1"/>
        <end position="11"/>
    </location>
</feature>
<protein>
    <submittedName>
        <fullName evidence="2">Uncharacterized protein</fullName>
    </submittedName>
</protein>
<organism evidence="2 3">
    <name type="scientific">Jiangella asiatica</name>
    <dbReference type="NCBI Taxonomy" id="2530372"/>
    <lineage>
        <taxon>Bacteria</taxon>
        <taxon>Bacillati</taxon>
        <taxon>Actinomycetota</taxon>
        <taxon>Actinomycetes</taxon>
        <taxon>Jiangellales</taxon>
        <taxon>Jiangellaceae</taxon>
        <taxon>Jiangella</taxon>
    </lineage>
</organism>